<comment type="caution">
    <text evidence="1">The sequence shown here is derived from an EMBL/GenBank/DDBJ whole genome shotgun (WGS) entry which is preliminary data.</text>
</comment>
<reference evidence="1" key="2">
    <citation type="journal article" date="2022" name="New Phytol.">
        <title>Evolutionary transition to the ectomycorrhizal habit in the genomes of a hyperdiverse lineage of mushroom-forming fungi.</title>
        <authorList>
            <person name="Looney B."/>
            <person name="Miyauchi S."/>
            <person name="Morin E."/>
            <person name="Drula E."/>
            <person name="Courty P.E."/>
            <person name="Kohler A."/>
            <person name="Kuo A."/>
            <person name="LaButti K."/>
            <person name="Pangilinan J."/>
            <person name="Lipzen A."/>
            <person name="Riley R."/>
            <person name="Andreopoulos W."/>
            <person name="He G."/>
            <person name="Johnson J."/>
            <person name="Nolan M."/>
            <person name="Tritt A."/>
            <person name="Barry K.W."/>
            <person name="Grigoriev I.V."/>
            <person name="Nagy L.G."/>
            <person name="Hibbett D."/>
            <person name="Henrissat B."/>
            <person name="Matheny P.B."/>
            <person name="Labbe J."/>
            <person name="Martin F.M."/>
        </authorList>
    </citation>
    <scope>NUCLEOTIDE SEQUENCE</scope>
    <source>
        <strain evidence="1">HHB10654</strain>
    </source>
</reference>
<keyword evidence="2" id="KW-1185">Reference proteome</keyword>
<evidence type="ECO:0000313" key="1">
    <source>
        <dbReference type="EMBL" id="KAI0068668.1"/>
    </source>
</evidence>
<accession>A0ACB8TJU0</accession>
<protein>
    <submittedName>
        <fullName evidence="1">MFS general substrate transporter</fullName>
    </submittedName>
</protein>
<name>A0ACB8TJU0_9AGAM</name>
<sequence>MNHLDPSRDTHWEDERRETMTKRVLWKLDFHVLPAFALMWLTNFMDRTNIGNARIAGLQIDLHLRGNEFNIGLAAFFTIYILVEIPSNWVLKKVGPSRWLPFLVIIWGIVATLTGLIESFGGLVAVRLVLGASEGGLLPGIILYMSTIYKPHEFQQRVGIFYATSSLSGAFGGLLASAILKMDGLGNLAGWRWIFILEGIATCMVGLLSAAILPRSLETARFLTEEERIFVVNCLRFVDANRPVAIAPAQESSLTSKDDAEKATDEASQPSMPSVVPDDGYERFEWIEVIRGLTEIQAWLIGFAYFGILVCLYSLSLFL</sequence>
<evidence type="ECO:0000313" key="2">
    <source>
        <dbReference type="Proteomes" id="UP000814140"/>
    </source>
</evidence>
<gene>
    <name evidence="1" type="ORF">BV25DRAFT_1910427</name>
</gene>
<dbReference type="Proteomes" id="UP000814140">
    <property type="component" value="Unassembled WGS sequence"/>
</dbReference>
<dbReference type="EMBL" id="MU277187">
    <property type="protein sequence ID" value="KAI0068668.1"/>
    <property type="molecule type" value="Genomic_DNA"/>
</dbReference>
<proteinExistence type="predicted"/>
<reference evidence="1" key="1">
    <citation type="submission" date="2021-03" db="EMBL/GenBank/DDBJ databases">
        <authorList>
            <consortium name="DOE Joint Genome Institute"/>
            <person name="Ahrendt S."/>
            <person name="Looney B.P."/>
            <person name="Miyauchi S."/>
            <person name="Morin E."/>
            <person name="Drula E."/>
            <person name="Courty P.E."/>
            <person name="Chicoki N."/>
            <person name="Fauchery L."/>
            <person name="Kohler A."/>
            <person name="Kuo A."/>
            <person name="Labutti K."/>
            <person name="Pangilinan J."/>
            <person name="Lipzen A."/>
            <person name="Riley R."/>
            <person name="Andreopoulos W."/>
            <person name="He G."/>
            <person name="Johnson J."/>
            <person name="Barry K.W."/>
            <person name="Grigoriev I.V."/>
            <person name="Nagy L."/>
            <person name="Hibbett D."/>
            <person name="Henrissat B."/>
            <person name="Matheny P.B."/>
            <person name="Labbe J."/>
            <person name="Martin F."/>
        </authorList>
    </citation>
    <scope>NUCLEOTIDE SEQUENCE</scope>
    <source>
        <strain evidence="1">HHB10654</strain>
    </source>
</reference>
<organism evidence="1 2">
    <name type="scientific">Artomyces pyxidatus</name>
    <dbReference type="NCBI Taxonomy" id="48021"/>
    <lineage>
        <taxon>Eukaryota</taxon>
        <taxon>Fungi</taxon>
        <taxon>Dikarya</taxon>
        <taxon>Basidiomycota</taxon>
        <taxon>Agaricomycotina</taxon>
        <taxon>Agaricomycetes</taxon>
        <taxon>Russulales</taxon>
        <taxon>Auriscalpiaceae</taxon>
        <taxon>Artomyces</taxon>
    </lineage>
</organism>